<feature type="region of interest" description="Disordered" evidence="13">
    <location>
        <begin position="101"/>
        <end position="147"/>
    </location>
</feature>
<feature type="domain" description="PPM-type phosphatase" evidence="14">
    <location>
        <begin position="162"/>
        <end position="416"/>
    </location>
</feature>
<sequence>MGGRHSRLQNVAVAPKASSHSAVTKNYMSEPASAALHSSVCASGNSASTSAASVVHLKVHSSQSLRERSNTRRNSIKPSNTRRDVFSVFADHGVVLNRFESNSGSLSGDASSRCDDVDRNDELRFSSPHSMSDATTSSEVSEASCYQTRLDHEQSVEELNFTYGIASDKGLRMQNEDRTVYQAKDISGELVAYFGLYDGHGGAQVCDYLERNLHRIIFDQIATSGHITEAIIKGYASTDDTIFQQEVEHGSTAVSVIIRGSELFLSSLGDSRVVICHDGKATNVFTPHTPKVSSEYERICAAKGSVIQDRIFGVLGVSRAFGDNDFKTSRGRYKDRFNGDIVSGSPDVTSFHIDRTMKFILIGCDGLFDILSSQQIVDFVCSKSNRADAQQVAQDLVAYAISAGSTDNVSVILIYLSDVETSYKTWPTELHQSI</sequence>
<keyword evidence="5" id="KW-0479">Metal-binding</keyword>
<evidence type="ECO:0000256" key="7">
    <source>
        <dbReference type="ARBA" id="ARBA00022842"/>
    </source>
</evidence>
<dbReference type="InterPro" id="IPR000222">
    <property type="entry name" value="PP2C_BS"/>
</dbReference>
<keyword evidence="9" id="KW-0464">Manganese</keyword>
<comment type="catalytic activity">
    <reaction evidence="10">
        <text>O-phospho-L-seryl-[protein] + H2O = L-seryl-[protein] + phosphate</text>
        <dbReference type="Rhea" id="RHEA:20629"/>
        <dbReference type="Rhea" id="RHEA-COMP:9863"/>
        <dbReference type="Rhea" id="RHEA-COMP:11604"/>
        <dbReference type="ChEBI" id="CHEBI:15377"/>
        <dbReference type="ChEBI" id="CHEBI:29999"/>
        <dbReference type="ChEBI" id="CHEBI:43474"/>
        <dbReference type="ChEBI" id="CHEBI:83421"/>
        <dbReference type="EC" id="3.1.3.16"/>
    </reaction>
</comment>
<feature type="compositionally biased region" description="Basic and acidic residues" evidence="13">
    <location>
        <begin position="112"/>
        <end position="124"/>
    </location>
</feature>
<comment type="subcellular location">
    <subcellularLocation>
        <location evidence="2">Membrane</location>
        <topology evidence="2">Peripheral membrane protein</topology>
    </subcellularLocation>
</comment>
<evidence type="ECO:0000256" key="11">
    <source>
        <dbReference type="ARBA" id="ARBA00048336"/>
    </source>
</evidence>
<keyword evidence="7" id="KW-0460">Magnesium</keyword>
<feature type="region of interest" description="Disordered" evidence="13">
    <location>
        <begin position="59"/>
        <end position="79"/>
    </location>
</feature>
<evidence type="ECO:0000256" key="4">
    <source>
        <dbReference type="ARBA" id="ARBA00013081"/>
    </source>
</evidence>
<evidence type="ECO:0000256" key="12">
    <source>
        <dbReference type="RuleBase" id="RU003465"/>
    </source>
</evidence>
<evidence type="ECO:0000259" key="14">
    <source>
        <dbReference type="PROSITE" id="PS51746"/>
    </source>
</evidence>
<comment type="similarity">
    <text evidence="3 12">Belongs to the PP2C family.</text>
</comment>
<comment type="cofactor">
    <cofactor evidence="1">
        <name>Mn(2+)</name>
        <dbReference type="ChEBI" id="CHEBI:29035"/>
    </cofactor>
</comment>
<dbReference type="Pfam" id="PF00481">
    <property type="entry name" value="PP2C"/>
    <property type="match status" value="1"/>
</dbReference>
<evidence type="ECO:0000256" key="10">
    <source>
        <dbReference type="ARBA" id="ARBA00047761"/>
    </source>
</evidence>
<dbReference type="InterPro" id="IPR036457">
    <property type="entry name" value="PPM-type-like_dom_sf"/>
</dbReference>
<dbReference type="SMART" id="SM00332">
    <property type="entry name" value="PP2Cc"/>
    <property type="match status" value="1"/>
</dbReference>
<gene>
    <name evidence="15" type="primary">AlNc14C111G6407</name>
    <name evidence="15" type="ORF">ALNC14_072340</name>
</gene>
<evidence type="ECO:0000256" key="1">
    <source>
        <dbReference type="ARBA" id="ARBA00001936"/>
    </source>
</evidence>
<proteinExistence type="inferred from homology"/>
<dbReference type="InterPro" id="IPR015655">
    <property type="entry name" value="PP2C"/>
</dbReference>
<dbReference type="PANTHER" id="PTHR13832">
    <property type="entry name" value="PROTEIN PHOSPHATASE 2C"/>
    <property type="match status" value="1"/>
</dbReference>
<evidence type="ECO:0000256" key="5">
    <source>
        <dbReference type="ARBA" id="ARBA00022723"/>
    </source>
</evidence>
<evidence type="ECO:0000256" key="8">
    <source>
        <dbReference type="ARBA" id="ARBA00022912"/>
    </source>
</evidence>
<dbReference type="CDD" id="cd00143">
    <property type="entry name" value="PP2Cc"/>
    <property type="match status" value="1"/>
</dbReference>
<dbReference type="PANTHER" id="PTHR13832:SF803">
    <property type="entry name" value="PROTEIN PHOSPHATASE 1G"/>
    <property type="match status" value="1"/>
</dbReference>
<keyword evidence="6 12" id="KW-0378">Hydrolase</keyword>
<evidence type="ECO:0000256" key="3">
    <source>
        <dbReference type="ARBA" id="ARBA00006702"/>
    </source>
</evidence>
<dbReference type="EMBL" id="FR824156">
    <property type="protein sequence ID" value="CCA21091.1"/>
    <property type="molecule type" value="Genomic_DNA"/>
</dbReference>
<dbReference type="EC" id="3.1.3.16" evidence="4"/>
<dbReference type="PROSITE" id="PS01032">
    <property type="entry name" value="PPM_1"/>
    <property type="match status" value="1"/>
</dbReference>
<evidence type="ECO:0000256" key="6">
    <source>
        <dbReference type="ARBA" id="ARBA00022801"/>
    </source>
</evidence>
<protein>
    <recommendedName>
        <fullName evidence="4">protein-serine/threonine phosphatase</fullName>
        <ecNumber evidence="4">3.1.3.16</ecNumber>
    </recommendedName>
</protein>
<dbReference type="GO" id="GO:0046872">
    <property type="term" value="F:metal ion binding"/>
    <property type="evidence" value="ECO:0007669"/>
    <property type="project" value="UniProtKB-KW"/>
</dbReference>
<dbReference type="Gene3D" id="3.60.40.10">
    <property type="entry name" value="PPM-type phosphatase domain"/>
    <property type="match status" value="1"/>
</dbReference>
<dbReference type="AlphaFoldDB" id="F0WIK7"/>
<evidence type="ECO:0000256" key="2">
    <source>
        <dbReference type="ARBA" id="ARBA00004170"/>
    </source>
</evidence>
<accession>F0WIK7</accession>
<comment type="catalytic activity">
    <reaction evidence="11">
        <text>O-phospho-L-threonyl-[protein] + H2O = L-threonyl-[protein] + phosphate</text>
        <dbReference type="Rhea" id="RHEA:47004"/>
        <dbReference type="Rhea" id="RHEA-COMP:11060"/>
        <dbReference type="Rhea" id="RHEA-COMP:11605"/>
        <dbReference type="ChEBI" id="CHEBI:15377"/>
        <dbReference type="ChEBI" id="CHEBI:30013"/>
        <dbReference type="ChEBI" id="CHEBI:43474"/>
        <dbReference type="ChEBI" id="CHEBI:61977"/>
        <dbReference type="EC" id="3.1.3.16"/>
    </reaction>
</comment>
<reference evidence="15" key="2">
    <citation type="submission" date="2011-02" db="EMBL/GenBank/DDBJ databases">
        <authorList>
            <person name="MacLean D."/>
        </authorList>
    </citation>
    <scope>NUCLEOTIDE SEQUENCE</scope>
</reference>
<dbReference type="HOGENOM" id="CLU_034804_0_0_1"/>
<dbReference type="GO" id="GO:0004722">
    <property type="term" value="F:protein serine/threonine phosphatase activity"/>
    <property type="evidence" value="ECO:0007669"/>
    <property type="project" value="UniProtKB-EC"/>
</dbReference>
<organism evidence="15">
    <name type="scientific">Albugo laibachii Nc14</name>
    <dbReference type="NCBI Taxonomy" id="890382"/>
    <lineage>
        <taxon>Eukaryota</taxon>
        <taxon>Sar</taxon>
        <taxon>Stramenopiles</taxon>
        <taxon>Oomycota</taxon>
        <taxon>Peronosporomycetes</taxon>
        <taxon>Albuginales</taxon>
        <taxon>Albuginaceae</taxon>
        <taxon>Albugo</taxon>
    </lineage>
</organism>
<dbReference type="GO" id="GO:0016020">
    <property type="term" value="C:membrane"/>
    <property type="evidence" value="ECO:0007669"/>
    <property type="project" value="UniProtKB-SubCell"/>
</dbReference>
<dbReference type="SUPFAM" id="SSF81606">
    <property type="entry name" value="PP2C-like"/>
    <property type="match status" value="1"/>
</dbReference>
<evidence type="ECO:0000313" key="15">
    <source>
        <dbReference type="EMBL" id="CCA21091.1"/>
    </source>
</evidence>
<name>F0WIK7_9STRA</name>
<evidence type="ECO:0000256" key="9">
    <source>
        <dbReference type="ARBA" id="ARBA00023211"/>
    </source>
</evidence>
<feature type="compositionally biased region" description="Low complexity" evidence="13">
    <location>
        <begin position="101"/>
        <end position="111"/>
    </location>
</feature>
<evidence type="ECO:0000256" key="13">
    <source>
        <dbReference type="SAM" id="MobiDB-lite"/>
    </source>
</evidence>
<dbReference type="PROSITE" id="PS51746">
    <property type="entry name" value="PPM_2"/>
    <property type="match status" value="1"/>
</dbReference>
<feature type="compositionally biased region" description="Polar residues" evidence="13">
    <location>
        <begin position="127"/>
        <end position="147"/>
    </location>
</feature>
<reference evidence="15" key="1">
    <citation type="journal article" date="2011" name="PLoS Biol.">
        <title>Gene gain and loss during evolution of obligate parasitism in the white rust pathogen of Arabidopsis thaliana.</title>
        <authorList>
            <person name="Kemen E."/>
            <person name="Gardiner A."/>
            <person name="Schultz-Larsen T."/>
            <person name="Kemen A.C."/>
            <person name="Balmuth A.L."/>
            <person name="Robert-Seilaniantz A."/>
            <person name="Bailey K."/>
            <person name="Holub E."/>
            <person name="Studholme D.J."/>
            <person name="Maclean D."/>
            <person name="Jones J.D."/>
        </authorList>
    </citation>
    <scope>NUCLEOTIDE SEQUENCE</scope>
</reference>
<keyword evidence="8 12" id="KW-0904">Protein phosphatase</keyword>
<dbReference type="InterPro" id="IPR001932">
    <property type="entry name" value="PPM-type_phosphatase-like_dom"/>
</dbReference>